<organism evidence="3 4">
    <name type="scientific">Actinoplanes italicus</name>
    <dbReference type="NCBI Taxonomy" id="113567"/>
    <lineage>
        <taxon>Bacteria</taxon>
        <taxon>Bacillati</taxon>
        <taxon>Actinomycetota</taxon>
        <taxon>Actinomycetes</taxon>
        <taxon>Micromonosporales</taxon>
        <taxon>Micromonosporaceae</taxon>
        <taxon>Actinoplanes</taxon>
    </lineage>
</organism>
<keyword evidence="2" id="KW-0812">Transmembrane</keyword>
<keyword evidence="4" id="KW-1185">Reference proteome</keyword>
<dbReference type="AlphaFoldDB" id="A0A2T0KIT2"/>
<feature type="transmembrane region" description="Helical" evidence="2">
    <location>
        <begin position="25"/>
        <end position="42"/>
    </location>
</feature>
<sequence length="119" mass="13050">MSARPEAQRAPEFDTPRRDKRAARWIQAGLFAATGAAGSLWLCQFEPLEVTHSLSWLFLAVVLASWPAYLAWRHSTAAGRQQQTLAAFHEGYATGYLRGVTDRLTGASVGDDEGSADQR</sequence>
<evidence type="ECO:0000313" key="4">
    <source>
        <dbReference type="Proteomes" id="UP000239415"/>
    </source>
</evidence>
<feature type="transmembrane region" description="Helical" evidence="2">
    <location>
        <begin position="54"/>
        <end position="72"/>
    </location>
</feature>
<protein>
    <submittedName>
        <fullName evidence="3">Uncharacterized protein</fullName>
    </submittedName>
</protein>
<gene>
    <name evidence="3" type="ORF">CLV67_103190</name>
</gene>
<accession>A0A2T0KIT2</accession>
<name>A0A2T0KIT2_9ACTN</name>
<dbReference type="EMBL" id="PVMZ01000003">
    <property type="protein sequence ID" value="PRX23442.1"/>
    <property type="molecule type" value="Genomic_DNA"/>
</dbReference>
<feature type="region of interest" description="Disordered" evidence="1">
    <location>
        <begin position="1"/>
        <end position="20"/>
    </location>
</feature>
<proteinExistence type="predicted"/>
<evidence type="ECO:0000256" key="2">
    <source>
        <dbReference type="SAM" id="Phobius"/>
    </source>
</evidence>
<dbReference type="RefSeq" id="WP_106316645.1">
    <property type="nucleotide sequence ID" value="NZ_BOMO01000041.1"/>
</dbReference>
<comment type="caution">
    <text evidence="3">The sequence shown here is derived from an EMBL/GenBank/DDBJ whole genome shotgun (WGS) entry which is preliminary data.</text>
</comment>
<keyword evidence="2" id="KW-0472">Membrane</keyword>
<reference evidence="3 4" key="1">
    <citation type="submission" date="2018-03" db="EMBL/GenBank/DDBJ databases">
        <title>Genomic Encyclopedia of Archaeal and Bacterial Type Strains, Phase II (KMG-II): from individual species to whole genera.</title>
        <authorList>
            <person name="Goeker M."/>
        </authorList>
    </citation>
    <scope>NUCLEOTIDE SEQUENCE [LARGE SCALE GENOMIC DNA]</scope>
    <source>
        <strain evidence="3 4">DSM 43146</strain>
    </source>
</reference>
<keyword evidence="2" id="KW-1133">Transmembrane helix</keyword>
<feature type="compositionally biased region" description="Basic and acidic residues" evidence="1">
    <location>
        <begin position="1"/>
        <end position="17"/>
    </location>
</feature>
<evidence type="ECO:0000256" key="1">
    <source>
        <dbReference type="SAM" id="MobiDB-lite"/>
    </source>
</evidence>
<evidence type="ECO:0000313" key="3">
    <source>
        <dbReference type="EMBL" id="PRX23442.1"/>
    </source>
</evidence>
<dbReference type="Proteomes" id="UP000239415">
    <property type="component" value="Unassembled WGS sequence"/>
</dbReference>